<dbReference type="InterPro" id="IPR009362">
    <property type="entry name" value="YhcG_C"/>
</dbReference>
<dbReference type="RefSeq" id="WP_349282210.1">
    <property type="nucleotide sequence ID" value="NZ_CBCSCU010000025.1"/>
</dbReference>
<dbReference type="Gene3D" id="3.40.1350.10">
    <property type="match status" value="1"/>
</dbReference>
<dbReference type="EMBL" id="CP157676">
    <property type="protein sequence ID" value="XBP72548.1"/>
    <property type="molecule type" value="Genomic_DNA"/>
</dbReference>
<dbReference type="AlphaFoldDB" id="A0AAU7M012"/>
<gene>
    <name evidence="3" type="ORF">ABLV49_20875</name>
</gene>
<evidence type="ECO:0000259" key="2">
    <source>
        <dbReference type="Pfam" id="PF17761"/>
    </source>
</evidence>
<proteinExistence type="predicted"/>
<dbReference type="PANTHER" id="PTHR30547:SF0">
    <property type="entry name" value="BLR8175 PROTEIN"/>
    <property type="match status" value="1"/>
</dbReference>
<name>A0AAU7M012_9BURK</name>
<dbReference type="Pfam" id="PF06250">
    <property type="entry name" value="YhcG_C"/>
    <property type="match status" value="1"/>
</dbReference>
<feature type="domain" description="YhcG N-terminal" evidence="2">
    <location>
        <begin position="22"/>
        <end position="157"/>
    </location>
</feature>
<accession>A0AAU7M012</accession>
<geneLocation type="plasmid" evidence="3">
    <name>p1</name>
</geneLocation>
<dbReference type="InterPro" id="IPR041527">
    <property type="entry name" value="YhcG_N"/>
</dbReference>
<dbReference type="InterPro" id="IPR011856">
    <property type="entry name" value="tRNA_endonuc-like_dom_sf"/>
</dbReference>
<sequence>MKPASNTPLALPEGYTDWLAQLKGQIAHARQRAALAVNAELVQLYGRIGRDILQRQQAQGWGTKVIDRLARDLKDAFPDMRGWSPSNLKYMRFFAQHCPDGQFGQQPADQLPWFHVVTLLTQLDNVADREWYAAQTVQHGWSRTTLALHIKNRLQQRQGGAVTNFQARLPAAESALARETLKDPYLFDFLGLGDDAHEREIENGLIRHITRFLLELGAGFAFVGRQFRLEVAGDEFFIDLLFYHTRLKCYVVVELKATAFKPEHAGQLNFYLAAVDAQVKALDDKPTIGLLLCKQQNRLVAEYALSGIDKPIGVAEYQLLRDLPATLEQSLPSIADIEAELASDAGALQAMDEPDTRKKPNDRS</sequence>
<keyword evidence="3" id="KW-0614">Plasmid</keyword>
<feature type="domain" description="YhcG PDDEXK nuclease" evidence="1">
    <location>
        <begin position="179"/>
        <end position="332"/>
    </location>
</feature>
<evidence type="ECO:0000313" key="3">
    <source>
        <dbReference type="EMBL" id="XBP72548.1"/>
    </source>
</evidence>
<dbReference type="InterPro" id="IPR053148">
    <property type="entry name" value="PD-DEXK-like_domain"/>
</dbReference>
<protein>
    <submittedName>
        <fullName evidence="3">PDDEXK nuclease domain-containing protein</fullName>
    </submittedName>
</protein>
<evidence type="ECO:0000259" key="1">
    <source>
        <dbReference type="Pfam" id="PF06250"/>
    </source>
</evidence>
<reference evidence="3" key="1">
    <citation type="submission" date="2024-05" db="EMBL/GenBank/DDBJ databases">
        <authorList>
            <person name="Bunk B."/>
            <person name="Swiderski J."/>
            <person name="Sproer C."/>
            <person name="Thiel V."/>
        </authorList>
    </citation>
    <scope>NUCLEOTIDE SEQUENCE</scope>
    <source>
        <strain evidence="3">DSM 17735</strain>
        <plasmid evidence="3">p1</plasmid>
    </source>
</reference>
<dbReference type="GO" id="GO:0003676">
    <property type="term" value="F:nucleic acid binding"/>
    <property type="evidence" value="ECO:0007669"/>
    <property type="project" value="InterPro"/>
</dbReference>
<organism evidence="3">
    <name type="scientific">Polaromonas hydrogenivorans</name>
    <dbReference type="NCBI Taxonomy" id="335476"/>
    <lineage>
        <taxon>Bacteria</taxon>
        <taxon>Pseudomonadati</taxon>
        <taxon>Pseudomonadota</taxon>
        <taxon>Betaproteobacteria</taxon>
        <taxon>Burkholderiales</taxon>
        <taxon>Comamonadaceae</taxon>
        <taxon>Polaromonas</taxon>
    </lineage>
</organism>
<dbReference type="PANTHER" id="PTHR30547">
    <property type="entry name" value="UNCHARACTERIZED PROTEIN YHCG-RELATED"/>
    <property type="match status" value="1"/>
</dbReference>
<dbReference type="Pfam" id="PF17761">
    <property type="entry name" value="DUF1016_N"/>
    <property type="match status" value="1"/>
</dbReference>